<evidence type="ECO:0000256" key="1">
    <source>
        <dbReference type="ARBA" id="ARBA00022448"/>
    </source>
</evidence>
<accession>A0A9W7EQS0</accession>
<feature type="non-terminal residue" evidence="6">
    <location>
        <position position="195"/>
    </location>
</feature>
<dbReference type="GO" id="GO:0140359">
    <property type="term" value="F:ABC-type transporter activity"/>
    <property type="evidence" value="ECO:0007669"/>
    <property type="project" value="InterPro"/>
</dbReference>
<evidence type="ECO:0000313" key="7">
    <source>
        <dbReference type="Proteomes" id="UP001162640"/>
    </source>
</evidence>
<dbReference type="AlphaFoldDB" id="A0A9W7EQS0"/>
<feature type="domain" description="ABC transporter" evidence="5">
    <location>
        <begin position="3"/>
        <end position="195"/>
    </location>
</feature>
<comment type="caution">
    <text evidence="6">The sequence shown here is derived from an EMBL/GenBank/DDBJ whole genome shotgun (WGS) entry which is preliminary data.</text>
</comment>
<sequence>RCARARCSVSMDRNEVFCLLGPNGAGKTTLFSLLTTMISHNTGSAFLSGVDVSKDPVKVREKIGVCPQHDVLYPNLSVREHLEFACRARGVRNPTAGARRLAQTCELDGDPFNTPSSALSGGMRRRLSIAISVAGSPEIVFMDEPTTGLDPETRYSIWSTIRKLGKGRLLILSTHSMEEAESLSSRIGIMNSGKM</sequence>
<dbReference type="Pfam" id="PF00005">
    <property type="entry name" value="ABC_tran"/>
    <property type="match status" value="1"/>
</dbReference>
<protein>
    <recommendedName>
        <fullName evidence="5">ABC transporter domain-containing protein</fullName>
    </recommendedName>
</protein>
<keyword evidence="4" id="KW-0067">ATP-binding</keyword>
<dbReference type="GO" id="GO:0016887">
    <property type="term" value="F:ATP hydrolysis activity"/>
    <property type="evidence" value="ECO:0007669"/>
    <property type="project" value="InterPro"/>
</dbReference>
<keyword evidence="1" id="KW-0813">Transport</keyword>
<evidence type="ECO:0000256" key="4">
    <source>
        <dbReference type="ARBA" id="ARBA00022840"/>
    </source>
</evidence>
<dbReference type="InterPro" id="IPR003439">
    <property type="entry name" value="ABC_transporter-like_ATP-bd"/>
</dbReference>
<dbReference type="SUPFAM" id="SSF52540">
    <property type="entry name" value="P-loop containing nucleoside triphosphate hydrolases"/>
    <property type="match status" value="1"/>
</dbReference>
<dbReference type="SMART" id="SM00382">
    <property type="entry name" value="AAA"/>
    <property type="match status" value="1"/>
</dbReference>
<evidence type="ECO:0000259" key="5">
    <source>
        <dbReference type="PROSITE" id="PS50893"/>
    </source>
</evidence>
<dbReference type="PANTHER" id="PTHR19229">
    <property type="entry name" value="ATP-BINDING CASSETTE TRANSPORTER SUBFAMILY A ABCA"/>
    <property type="match status" value="1"/>
</dbReference>
<keyword evidence="3" id="KW-0547">Nucleotide-binding</keyword>
<organism evidence="6 7">
    <name type="scientific">Triparma laevis f. inornata</name>
    <dbReference type="NCBI Taxonomy" id="1714386"/>
    <lineage>
        <taxon>Eukaryota</taxon>
        <taxon>Sar</taxon>
        <taxon>Stramenopiles</taxon>
        <taxon>Ochrophyta</taxon>
        <taxon>Bolidophyceae</taxon>
        <taxon>Parmales</taxon>
        <taxon>Triparmaceae</taxon>
        <taxon>Triparma</taxon>
    </lineage>
</organism>
<evidence type="ECO:0000256" key="2">
    <source>
        <dbReference type="ARBA" id="ARBA00022737"/>
    </source>
</evidence>
<dbReference type="GO" id="GO:0016020">
    <property type="term" value="C:membrane"/>
    <property type="evidence" value="ECO:0007669"/>
    <property type="project" value="InterPro"/>
</dbReference>
<keyword evidence="2" id="KW-0677">Repeat</keyword>
<dbReference type="PANTHER" id="PTHR19229:SF36">
    <property type="entry name" value="ATP-BINDING CASSETTE SUB-FAMILY A MEMBER 2"/>
    <property type="match status" value="1"/>
</dbReference>
<dbReference type="CDD" id="cd03263">
    <property type="entry name" value="ABC_subfamily_A"/>
    <property type="match status" value="1"/>
</dbReference>
<dbReference type="Gene3D" id="3.40.50.300">
    <property type="entry name" value="P-loop containing nucleotide triphosphate hydrolases"/>
    <property type="match status" value="1"/>
</dbReference>
<name>A0A9W7EQS0_9STRA</name>
<dbReference type="PROSITE" id="PS00211">
    <property type="entry name" value="ABC_TRANSPORTER_1"/>
    <property type="match status" value="1"/>
</dbReference>
<evidence type="ECO:0000256" key="3">
    <source>
        <dbReference type="ARBA" id="ARBA00022741"/>
    </source>
</evidence>
<dbReference type="Proteomes" id="UP001162640">
    <property type="component" value="Unassembled WGS sequence"/>
</dbReference>
<dbReference type="InterPro" id="IPR003593">
    <property type="entry name" value="AAA+_ATPase"/>
</dbReference>
<dbReference type="InterPro" id="IPR017871">
    <property type="entry name" value="ABC_transporter-like_CS"/>
</dbReference>
<feature type="non-terminal residue" evidence="6">
    <location>
        <position position="1"/>
    </location>
</feature>
<dbReference type="GO" id="GO:0005524">
    <property type="term" value="F:ATP binding"/>
    <property type="evidence" value="ECO:0007669"/>
    <property type="project" value="UniProtKB-KW"/>
</dbReference>
<dbReference type="EMBL" id="BLQM01000406">
    <property type="protein sequence ID" value="GMH88128.1"/>
    <property type="molecule type" value="Genomic_DNA"/>
</dbReference>
<dbReference type="PROSITE" id="PS50893">
    <property type="entry name" value="ABC_TRANSPORTER_2"/>
    <property type="match status" value="1"/>
</dbReference>
<dbReference type="GO" id="GO:0005319">
    <property type="term" value="F:lipid transporter activity"/>
    <property type="evidence" value="ECO:0007669"/>
    <property type="project" value="TreeGrafter"/>
</dbReference>
<reference evidence="7" key="1">
    <citation type="journal article" date="2023" name="Commun. Biol.">
        <title>Genome analysis of Parmales, the sister group of diatoms, reveals the evolutionary specialization of diatoms from phago-mixotrophs to photoautotrophs.</title>
        <authorList>
            <person name="Ban H."/>
            <person name="Sato S."/>
            <person name="Yoshikawa S."/>
            <person name="Yamada K."/>
            <person name="Nakamura Y."/>
            <person name="Ichinomiya M."/>
            <person name="Sato N."/>
            <person name="Blanc-Mathieu R."/>
            <person name="Endo H."/>
            <person name="Kuwata A."/>
            <person name="Ogata H."/>
        </authorList>
    </citation>
    <scope>NUCLEOTIDE SEQUENCE [LARGE SCALE GENOMIC DNA]</scope>
</reference>
<evidence type="ECO:0000313" key="6">
    <source>
        <dbReference type="EMBL" id="GMH88128.1"/>
    </source>
</evidence>
<gene>
    <name evidence="6" type="ORF">TL16_g11067</name>
</gene>
<dbReference type="InterPro" id="IPR027417">
    <property type="entry name" value="P-loop_NTPase"/>
</dbReference>
<proteinExistence type="predicted"/>
<dbReference type="InterPro" id="IPR026082">
    <property type="entry name" value="ABCA"/>
</dbReference>